<dbReference type="PANTHER" id="PTHR24068">
    <property type="entry name" value="UBIQUITIN-CONJUGATING ENZYME E2"/>
    <property type="match status" value="1"/>
</dbReference>
<comment type="caution">
    <text evidence="9">The sequence shown here is derived from an EMBL/GenBank/DDBJ whole genome shotgun (WGS) entry which is preliminary data.</text>
</comment>
<evidence type="ECO:0000256" key="6">
    <source>
        <dbReference type="PROSITE-ProRule" id="PRU10133"/>
    </source>
</evidence>
<dbReference type="EC" id="2.3.2.23" evidence="1"/>
<feature type="domain" description="UBC core" evidence="8">
    <location>
        <begin position="224"/>
        <end position="383"/>
    </location>
</feature>
<feature type="region of interest" description="Disordered" evidence="7">
    <location>
        <begin position="426"/>
        <end position="456"/>
    </location>
</feature>
<keyword evidence="3" id="KW-0547">Nucleotide-binding</keyword>
<feature type="compositionally biased region" description="Polar residues" evidence="7">
    <location>
        <begin position="384"/>
        <end position="395"/>
    </location>
</feature>
<dbReference type="PROSITE" id="PS00183">
    <property type="entry name" value="UBC_1"/>
    <property type="match status" value="2"/>
</dbReference>
<evidence type="ECO:0000259" key="8">
    <source>
        <dbReference type="PROSITE" id="PS50127"/>
    </source>
</evidence>
<dbReference type="Pfam" id="PF00179">
    <property type="entry name" value="UQ_con"/>
    <property type="match status" value="2"/>
</dbReference>
<reference evidence="9 10" key="1">
    <citation type="submission" date="2022-01" db="EMBL/GenBank/DDBJ databases">
        <authorList>
            <person name="Xiong W."/>
            <person name="Schranz E."/>
        </authorList>
    </citation>
    <scope>NUCLEOTIDE SEQUENCE [LARGE SCALE GENOMIC DNA]</scope>
</reference>
<feature type="region of interest" description="Disordered" evidence="7">
    <location>
        <begin position="156"/>
        <end position="194"/>
    </location>
</feature>
<feature type="compositionally biased region" description="Polar residues" evidence="7">
    <location>
        <begin position="489"/>
        <end position="498"/>
    </location>
</feature>
<dbReference type="SMART" id="SM00212">
    <property type="entry name" value="UBCc"/>
    <property type="match status" value="2"/>
</dbReference>
<feature type="compositionally biased region" description="Polar residues" evidence="7">
    <location>
        <begin position="241"/>
        <end position="261"/>
    </location>
</feature>
<sequence length="589" mass="66025">MAQAARLNLRMQKEVKLLLTDPPPGASFPHLSPTSDLSSFSLTAIDAQIQGPEDTVYEKGVFKIKIQIPERYPFQPPIVTFATPIYHPNIDTGGRICLDILNLPPKGAWQPSLNISTVLTSIGLLLSEPNPDDGLMCEASKEYKYNKQVFDQKARSMTEKYAKSDTSGSKSNTGVNEEPLNLTPQSQIQEPKQDHVWEPRHHISLLTLDFEIENFQISSRDKSNKHKDSTDDHRKVVKSSIIDNGSSRKTQSPDAKRSQTPPHRPTSRCFFPSPLSHLRSFFLLSHRHRCPYPFQPPIVTFATPIYHPNIDTGGRICLDILNLPPKGAWQPSLNISTVLTSIGLLLSEPNPDDGLMCEASKEYKYNKQVFDQKARSMTEKYAKSDTSGSKSNTGVNEEPLNLTPQSQIQEPKQDHDHDQDNIQESIRSKKLRLSSKNLQQEAMDSTKDSIDGPCFRNPKRKKLGLSGKKQSLGFLSIPQNKENDYNGKTGSFGSNMSKVPQDDNGKSTKLSRKPLQVMEENDNHKMKVKVEHGNSTTSDLKDCGERSEGEGLCDLGEVIVLDSEDSEEETTNTMKSRRLIARKRLLGKY</sequence>
<evidence type="ECO:0000313" key="9">
    <source>
        <dbReference type="EMBL" id="CAH1426368.1"/>
    </source>
</evidence>
<dbReference type="Proteomes" id="UP001157418">
    <property type="component" value="Unassembled WGS sequence"/>
</dbReference>
<feature type="domain" description="UBC core" evidence="8">
    <location>
        <begin position="6"/>
        <end position="163"/>
    </location>
</feature>
<dbReference type="AlphaFoldDB" id="A0AAU9MEE4"/>
<name>A0AAU9MEE4_9ASTR</name>
<proteinExistence type="predicted"/>
<evidence type="ECO:0000256" key="1">
    <source>
        <dbReference type="ARBA" id="ARBA00012486"/>
    </source>
</evidence>
<dbReference type="EMBL" id="CAKMRJ010002223">
    <property type="protein sequence ID" value="CAH1426368.1"/>
    <property type="molecule type" value="Genomic_DNA"/>
</dbReference>
<dbReference type="GO" id="GO:0061631">
    <property type="term" value="F:ubiquitin conjugating enzyme activity"/>
    <property type="evidence" value="ECO:0007669"/>
    <property type="project" value="UniProtKB-EC"/>
</dbReference>
<evidence type="ECO:0000256" key="5">
    <source>
        <dbReference type="ARBA" id="ARBA00022840"/>
    </source>
</evidence>
<feature type="region of interest" description="Disordered" evidence="7">
    <location>
        <begin position="376"/>
        <end position="400"/>
    </location>
</feature>
<feature type="active site" description="Glycyl thioester intermediate" evidence="6">
    <location>
        <position position="317"/>
    </location>
</feature>
<evidence type="ECO:0000256" key="2">
    <source>
        <dbReference type="ARBA" id="ARBA00022679"/>
    </source>
</evidence>
<protein>
    <recommendedName>
        <fullName evidence="1">E2 ubiquitin-conjugating enzyme</fullName>
        <ecNumber evidence="1">2.3.2.23</ecNumber>
    </recommendedName>
</protein>
<keyword evidence="4" id="KW-0833">Ubl conjugation pathway</keyword>
<dbReference type="SUPFAM" id="SSF54495">
    <property type="entry name" value="UBC-like"/>
    <property type="match status" value="2"/>
</dbReference>
<keyword evidence="2" id="KW-0808">Transferase</keyword>
<evidence type="ECO:0000313" key="10">
    <source>
        <dbReference type="Proteomes" id="UP001157418"/>
    </source>
</evidence>
<evidence type="ECO:0000256" key="7">
    <source>
        <dbReference type="SAM" id="MobiDB-lite"/>
    </source>
</evidence>
<dbReference type="PROSITE" id="PS50127">
    <property type="entry name" value="UBC_2"/>
    <property type="match status" value="2"/>
</dbReference>
<dbReference type="CDD" id="cd23805">
    <property type="entry name" value="UBCc_UBE2T"/>
    <property type="match status" value="1"/>
</dbReference>
<dbReference type="InterPro" id="IPR023313">
    <property type="entry name" value="UBQ-conjugating_AS"/>
</dbReference>
<organism evidence="9 10">
    <name type="scientific">Lactuca virosa</name>
    <dbReference type="NCBI Taxonomy" id="75947"/>
    <lineage>
        <taxon>Eukaryota</taxon>
        <taxon>Viridiplantae</taxon>
        <taxon>Streptophyta</taxon>
        <taxon>Embryophyta</taxon>
        <taxon>Tracheophyta</taxon>
        <taxon>Spermatophyta</taxon>
        <taxon>Magnoliopsida</taxon>
        <taxon>eudicotyledons</taxon>
        <taxon>Gunneridae</taxon>
        <taxon>Pentapetalae</taxon>
        <taxon>asterids</taxon>
        <taxon>campanulids</taxon>
        <taxon>Asterales</taxon>
        <taxon>Asteraceae</taxon>
        <taxon>Cichorioideae</taxon>
        <taxon>Cichorieae</taxon>
        <taxon>Lactucinae</taxon>
        <taxon>Lactuca</taxon>
    </lineage>
</organism>
<dbReference type="GO" id="GO:0005524">
    <property type="term" value="F:ATP binding"/>
    <property type="evidence" value="ECO:0007669"/>
    <property type="project" value="UniProtKB-KW"/>
</dbReference>
<evidence type="ECO:0000256" key="3">
    <source>
        <dbReference type="ARBA" id="ARBA00022741"/>
    </source>
</evidence>
<feature type="region of interest" description="Disordered" evidence="7">
    <location>
        <begin position="220"/>
        <end position="269"/>
    </location>
</feature>
<dbReference type="InterPro" id="IPR000608">
    <property type="entry name" value="UBC"/>
</dbReference>
<feature type="compositionally biased region" description="Polar residues" evidence="7">
    <location>
        <begin position="164"/>
        <end position="175"/>
    </location>
</feature>
<gene>
    <name evidence="9" type="ORF">LVIROSA_LOCUS13452</name>
</gene>
<keyword evidence="10" id="KW-1185">Reference proteome</keyword>
<feature type="active site" description="Glycyl thioester intermediate" evidence="6">
    <location>
        <position position="97"/>
    </location>
</feature>
<keyword evidence="5" id="KW-0067">ATP-binding</keyword>
<dbReference type="InterPro" id="IPR016135">
    <property type="entry name" value="UBQ-conjugating_enzyme/RWD"/>
</dbReference>
<feature type="compositionally biased region" description="Basic and acidic residues" evidence="7">
    <location>
        <begin position="220"/>
        <end position="234"/>
    </location>
</feature>
<feature type="region of interest" description="Disordered" evidence="7">
    <location>
        <begin position="489"/>
        <end position="509"/>
    </location>
</feature>
<dbReference type="FunFam" id="3.10.110.10:FF:000041">
    <property type="entry name" value="Ubiquitin-conjugating enzyme E2 T"/>
    <property type="match status" value="1"/>
</dbReference>
<evidence type="ECO:0000256" key="4">
    <source>
        <dbReference type="ARBA" id="ARBA00022786"/>
    </source>
</evidence>
<dbReference type="Gene3D" id="3.10.110.10">
    <property type="entry name" value="Ubiquitin Conjugating Enzyme"/>
    <property type="match status" value="2"/>
</dbReference>
<accession>A0AAU9MEE4</accession>